<keyword evidence="2" id="KW-1185">Reference proteome</keyword>
<comment type="caution">
    <text evidence="1">The sequence shown here is derived from an EMBL/GenBank/DDBJ whole genome shotgun (WGS) entry which is preliminary data.</text>
</comment>
<organism evidence="1 2">
    <name type="scientific">Myceligenerans crystallogenes</name>
    <dbReference type="NCBI Taxonomy" id="316335"/>
    <lineage>
        <taxon>Bacteria</taxon>
        <taxon>Bacillati</taxon>
        <taxon>Actinomycetota</taxon>
        <taxon>Actinomycetes</taxon>
        <taxon>Micrococcales</taxon>
        <taxon>Promicromonosporaceae</taxon>
        <taxon>Myceligenerans</taxon>
    </lineage>
</organism>
<reference evidence="1 2" key="1">
    <citation type="journal article" date="2019" name="Int. J. Syst. Evol. Microbiol.">
        <title>The Global Catalogue of Microorganisms (GCM) 10K type strain sequencing project: providing services to taxonomists for standard genome sequencing and annotation.</title>
        <authorList>
            <consortium name="The Broad Institute Genomics Platform"/>
            <consortium name="The Broad Institute Genome Sequencing Center for Infectious Disease"/>
            <person name="Wu L."/>
            <person name="Ma J."/>
        </authorList>
    </citation>
    <scope>NUCLEOTIDE SEQUENCE [LARGE SCALE GENOMIC DNA]</scope>
    <source>
        <strain evidence="1 2">JCM 14326</strain>
    </source>
</reference>
<sequence>MMRVAFIDTSVLDNVVPVPGRDQDRETVEIGLKDRVERGVRLVLPVTAVIETGNHVAQVKDGRARRTTAERFVRLLELVRDGKAPWQFNPAAWSEDYWDALLRGASTGQTLLDLLCQQMGTGDLAIIAERDKYVAASGLPSDSVEVWTLDGLLAAQG</sequence>
<accession>A0ABN2N688</accession>
<dbReference type="EMBL" id="BAAANL010000001">
    <property type="protein sequence ID" value="GAA1853324.1"/>
    <property type="molecule type" value="Genomic_DNA"/>
</dbReference>
<name>A0ABN2N688_9MICO</name>
<protein>
    <recommendedName>
        <fullName evidence="3">PIN domain-containing protein</fullName>
    </recommendedName>
</protein>
<evidence type="ECO:0000313" key="2">
    <source>
        <dbReference type="Proteomes" id="UP001501094"/>
    </source>
</evidence>
<gene>
    <name evidence="1" type="ORF">GCM10009751_07460</name>
</gene>
<dbReference type="Proteomes" id="UP001501094">
    <property type="component" value="Unassembled WGS sequence"/>
</dbReference>
<proteinExistence type="predicted"/>
<evidence type="ECO:0000313" key="1">
    <source>
        <dbReference type="EMBL" id="GAA1853324.1"/>
    </source>
</evidence>
<evidence type="ECO:0008006" key="3">
    <source>
        <dbReference type="Google" id="ProtNLM"/>
    </source>
</evidence>